<evidence type="ECO:0000313" key="12">
    <source>
        <dbReference type="EMBL" id="SFE25348.1"/>
    </source>
</evidence>
<dbReference type="STRING" id="54.SAMN02745121_03571"/>
<dbReference type="AlphaFoldDB" id="A0A1I1Z290"/>
<dbReference type="InterPro" id="IPR018079">
    <property type="entry name" value="Ribosomal_uS4_CS"/>
</dbReference>
<dbReference type="GO" id="GO:0015935">
    <property type="term" value="C:small ribosomal subunit"/>
    <property type="evidence" value="ECO:0007669"/>
    <property type="project" value="InterPro"/>
</dbReference>
<organism evidence="12 13">
    <name type="scientific">Nannocystis exedens</name>
    <dbReference type="NCBI Taxonomy" id="54"/>
    <lineage>
        <taxon>Bacteria</taxon>
        <taxon>Pseudomonadati</taxon>
        <taxon>Myxococcota</taxon>
        <taxon>Polyangia</taxon>
        <taxon>Nannocystales</taxon>
        <taxon>Nannocystaceae</taxon>
        <taxon>Nannocystis</taxon>
    </lineage>
</organism>
<feature type="region of interest" description="Disordered" evidence="9">
    <location>
        <begin position="39"/>
        <end position="61"/>
    </location>
</feature>
<dbReference type="GO" id="GO:0006412">
    <property type="term" value="P:translation"/>
    <property type="evidence" value="ECO:0007669"/>
    <property type="project" value="UniProtKB-UniRule"/>
</dbReference>
<keyword evidence="5 7" id="KW-0687">Ribonucleoprotein</keyword>
<evidence type="ECO:0000256" key="6">
    <source>
        <dbReference type="ARBA" id="ARBA00035254"/>
    </source>
</evidence>
<evidence type="ECO:0000256" key="2">
    <source>
        <dbReference type="ARBA" id="ARBA00022730"/>
    </source>
</evidence>
<dbReference type="InterPro" id="IPR036986">
    <property type="entry name" value="S4_RNA-bd_sf"/>
</dbReference>
<gene>
    <name evidence="7" type="primary">rpsD</name>
    <name evidence="12" type="ORF">SAMN02745121_03571</name>
</gene>
<dbReference type="NCBIfam" id="NF003717">
    <property type="entry name" value="PRK05327.1"/>
    <property type="match status" value="1"/>
</dbReference>
<comment type="function">
    <text evidence="7">One of the primary rRNA binding proteins, it binds directly to 16S rRNA where it nucleates assembly of the body of the 30S subunit.</text>
</comment>
<dbReference type="InterPro" id="IPR002942">
    <property type="entry name" value="S4_RNA-bd"/>
</dbReference>
<comment type="subunit">
    <text evidence="7">Part of the 30S ribosomal subunit. Contacts protein S5. The interaction surface between S4 and S5 is involved in control of translational fidelity.</text>
</comment>
<sequence>MILKIDINCILARKRTMSRYTGPRLRILRRLDVDLPGLTAKSREKRPYPPGQHGQARRKRPSAYGMQLAEKQKLCFNYGVSERQMRRLFAEAIAAKGVTGEVLLEYLERRLDNVVFRAGLAPTIPAARQLVTHGHIRVDGHRVDIASFRVRTGAEITLRPRSHDLDIVQRAVATPTRIPLPTWLECDLPQRKVKMVGSPRGDAAPFELDVQLVVEYYARFF</sequence>
<keyword evidence="2 7" id="KW-0699">rRNA-binding</keyword>
<dbReference type="SMART" id="SM00363">
    <property type="entry name" value="S4"/>
    <property type="match status" value="1"/>
</dbReference>
<dbReference type="GO" id="GO:0042274">
    <property type="term" value="P:ribosomal small subunit biogenesis"/>
    <property type="evidence" value="ECO:0007669"/>
    <property type="project" value="TreeGrafter"/>
</dbReference>
<dbReference type="PANTHER" id="PTHR11831:SF4">
    <property type="entry name" value="SMALL RIBOSOMAL SUBUNIT PROTEIN US4M"/>
    <property type="match status" value="1"/>
</dbReference>
<dbReference type="Pfam" id="PF01479">
    <property type="entry name" value="S4"/>
    <property type="match status" value="1"/>
</dbReference>
<dbReference type="FunFam" id="3.10.290.10:FF:000001">
    <property type="entry name" value="30S ribosomal protein S4"/>
    <property type="match status" value="1"/>
</dbReference>
<name>A0A1I1Z290_9BACT</name>
<feature type="domain" description="RNA-binding S4" evidence="10">
    <location>
        <begin position="109"/>
        <end position="173"/>
    </location>
</feature>
<dbReference type="GO" id="GO:0003735">
    <property type="term" value="F:structural constituent of ribosome"/>
    <property type="evidence" value="ECO:0007669"/>
    <property type="project" value="InterPro"/>
</dbReference>
<evidence type="ECO:0000256" key="4">
    <source>
        <dbReference type="ARBA" id="ARBA00022980"/>
    </source>
</evidence>
<accession>A0A1I1Z290</accession>
<dbReference type="PANTHER" id="PTHR11831">
    <property type="entry name" value="30S 40S RIBOSOMAL PROTEIN"/>
    <property type="match status" value="1"/>
</dbReference>
<proteinExistence type="inferred from homology"/>
<keyword evidence="13" id="KW-1185">Reference proteome</keyword>
<dbReference type="PROSITE" id="PS00632">
    <property type="entry name" value="RIBOSOMAL_S4"/>
    <property type="match status" value="1"/>
</dbReference>
<protein>
    <recommendedName>
        <fullName evidence="6 7">Small ribosomal subunit protein uS4</fullName>
    </recommendedName>
</protein>
<evidence type="ECO:0000256" key="3">
    <source>
        <dbReference type="ARBA" id="ARBA00022884"/>
    </source>
</evidence>
<keyword evidence="4 7" id="KW-0689">Ribosomal protein</keyword>
<dbReference type="InterPro" id="IPR005709">
    <property type="entry name" value="Ribosomal_uS4_bac-type"/>
</dbReference>
<dbReference type="InterPro" id="IPR001912">
    <property type="entry name" value="Ribosomal_uS4_N"/>
</dbReference>
<dbReference type="NCBIfam" id="TIGR01017">
    <property type="entry name" value="rpsD_bact"/>
    <property type="match status" value="1"/>
</dbReference>
<evidence type="ECO:0000313" key="13">
    <source>
        <dbReference type="Proteomes" id="UP000199400"/>
    </source>
</evidence>
<comment type="similarity">
    <text evidence="1 7 8">Belongs to the universal ribosomal protein uS4 family.</text>
</comment>
<evidence type="ECO:0000256" key="7">
    <source>
        <dbReference type="HAMAP-Rule" id="MF_01306"/>
    </source>
</evidence>
<evidence type="ECO:0000256" key="1">
    <source>
        <dbReference type="ARBA" id="ARBA00007465"/>
    </source>
</evidence>
<dbReference type="CDD" id="cd00165">
    <property type="entry name" value="S4"/>
    <property type="match status" value="1"/>
</dbReference>
<feature type="domain" description="Small ribosomal subunit protein uS4 N-terminal" evidence="11">
    <location>
        <begin position="19"/>
        <end position="108"/>
    </location>
</feature>
<dbReference type="PROSITE" id="PS50889">
    <property type="entry name" value="S4"/>
    <property type="match status" value="1"/>
</dbReference>
<dbReference type="Gene3D" id="3.10.290.10">
    <property type="entry name" value="RNA-binding S4 domain"/>
    <property type="match status" value="1"/>
</dbReference>
<evidence type="ECO:0000259" key="11">
    <source>
        <dbReference type="SMART" id="SM01390"/>
    </source>
</evidence>
<evidence type="ECO:0000256" key="5">
    <source>
        <dbReference type="ARBA" id="ARBA00023274"/>
    </source>
</evidence>
<dbReference type="GO" id="GO:0019843">
    <property type="term" value="F:rRNA binding"/>
    <property type="evidence" value="ECO:0007669"/>
    <property type="project" value="UniProtKB-UniRule"/>
</dbReference>
<evidence type="ECO:0000256" key="9">
    <source>
        <dbReference type="SAM" id="MobiDB-lite"/>
    </source>
</evidence>
<reference evidence="13" key="1">
    <citation type="submission" date="2016-10" db="EMBL/GenBank/DDBJ databases">
        <authorList>
            <person name="Varghese N."/>
            <person name="Submissions S."/>
        </authorList>
    </citation>
    <scope>NUCLEOTIDE SEQUENCE [LARGE SCALE GENOMIC DNA]</scope>
    <source>
        <strain evidence="13">ATCC 25963</strain>
    </source>
</reference>
<evidence type="ECO:0000259" key="10">
    <source>
        <dbReference type="SMART" id="SM00363"/>
    </source>
</evidence>
<dbReference type="InterPro" id="IPR022801">
    <property type="entry name" value="Ribosomal_uS4"/>
</dbReference>
<comment type="function">
    <text evidence="7">With S5 and S12 plays an important role in translational accuracy.</text>
</comment>
<dbReference type="SUPFAM" id="SSF55174">
    <property type="entry name" value="Alpha-L RNA-binding motif"/>
    <property type="match status" value="1"/>
</dbReference>
<dbReference type="Pfam" id="PF00163">
    <property type="entry name" value="Ribosomal_S4"/>
    <property type="match status" value="1"/>
</dbReference>
<dbReference type="Gene3D" id="1.10.1050.10">
    <property type="entry name" value="Ribosomal Protein S4 Delta 41, Chain A, domain 1"/>
    <property type="match status" value="1"/>
</dbReference>
<dbReference type="SMART" id="SM01390">
    <property type="entry name" value="Ribosomal_S4"/>
    <property type="match status" value="1"/>
</dbReference>
<dbReference type="HAMAP" id="MF_01306_B">
    <property type="entry name" value="Ribosomal_uS4_B"/>
    <property type="match status" value="1"/>
</dbReference>
<dbReference type="EMBL" id="FOMX01000011">
    <property type="protein sequence ID" value="SFE25348.1"/>
    <property type="molecule type" value="Genomic_DNA"/>
</dbReference>
<dbReference type="Proteomes" id="UP000199400">
    <property type="component" value="Unassembled WGS sequence"/>
</dbReference>
<evidence type="ECO:0000256" key="8">
    <source>
        <dbReference type="RuleBase" id="RU003699"/>
    </source>
</evidence>
<keyword evidence="3 7" id="KW-0694">RNA-binding</keyword>